<dbReference type="Gene3D" id="2.60.40.10">
    <property type="entry name" value="Immunoglobulins"/>
    <property type="match status" value="1"/>
</dbReference>
<proteinExistence type="predicted"/>
<evidence type="ECO:0000313" key="2">
    <source>
        <dbReference type="Proteomes" id="UP001163726"/>
    </source>
</evidence>
<dbReference type="NCBIfam" id="TIGR01965">
    <property type="entry name" value="VCBS_repeat"/>
    <property type="match status" value="3"/>
</dbReference>
<keyword evidence="1" id="KW-0614">Plasmid</keyword>
<dbReference type="Proteomes" id="UP001163726">
    <property type="component" value="Plasmid pCadTS8_1"/>
</dbReference>
<evidence type="ECO:0000313" key="1">
    <source>
        <dbReference type="EMBL" id="WAJ71655.1"/>
    </source>
</evidence>
<gene>
    <name evidence="1" type="ORF">OLW01_15035</name>
</gene>
<sequence length="637" mass="67861">MKKQLLTLSIITALSACGSSDDDNTKAQAPATFSGDLSVVLSKAENPELRVEVDDPNKNESLIHSEVIEGKYGELRIDAAGFWTYELYVGEDEHPDVTALVSSENADISENPLTIKSADGTTQDIQITLEGIDVPATFKDRTSVVISHDTGSIDAFTSVRDDNPAEAAFKPALEQEGAQEVDGEVKITTQYGVVTINVIEPVDAIEGVEASEGVEEVEAVPAVLGKVEWTYEIDPDNEEARALNYDVEPEDSSAIPTLDDTFTLTTLDGTEQEIVVTLRGSLKVPADIDALPGGIDVELTEEEIAEGVEPVVNPDAVVNINAGDTSGNLVITDPNLAEESFEIQEDITTTYGTFTIDANGAWTYALDTDSAEIKAHKGDGVTKPAPLIDNIVVTAADGTEAVLPITIDPLVGGNLVAEVGSDKDGKFVVNTPAAAWEKGRVTFKFQYPEASSKDAKVILNGRKYKGTELNRTIIAMAFRSNGEIKLYNGTSGTGTFVIDQTHTPGIWNDMVFTWDGSEATRGANGGNATVSISINDTPISSAGGEILANQVSGEFFKSFTNSAAFGLMDEAQFFEVQAKGGSSVYLDDLTIYSDEAGNTEVLSENFDELAEGAALSVDYTFDAQTKEVMVSPVAKPE</sequence>
<dbReference type="RefSeq" id="WP_268076318.1">
    <property type="nucleotide sequence ID" value="NZ_CP109966.1"/>
</dbReference>
<dbReference type="PROSITE" id="PS51257">
    <property type="entry name" value="PROKAR_LIPOPROTEIN"/>
    <property type="match status" value="1"/>
</dbReference>
<dbReference type="InterPro" id="IPR013783">
    <property type="entry name" value="Ig-like_fold"/>
</dbReference>
<accession>A0ABY7AQQ4</accession>
<keyword evidence="2" id="KW-1185">Reference proteome</keyword>
<name>A0ABY7AQQ4_9ALTE</name>
<dbReference type="EMBL" id="CP109966">
    <property type="protein sequence ID" value="WAJ71655.1"/>
    <property type="molecule type" value="Genomic_DNA"/>
</dbReference>
<organism evidence="1 2">
    <name type="scientific">Catenovulum adriaticum</name>
    <dbReference type="NCBI Taxonomy" id="2984846"/>
    <lineage>
        <taxon>Bacteria</taxon>
        <taxon>Pseudomonadati</taxon>
        <taxon>Pseudomonadota</taxon>
        <taxon>Gammaproteobacteria</taxon>
        <taxon>Alteromonadales</taxon>
        <taxon>Alteromonadaceae</taxon>
        <taxon>Catenovulum</taxon>
    </lineage>
</organism>
<reference evidence="1" key="1">
    <citation type="submission" date="2022-10" db="EMBL/GenBank/DDBJ databases">
        <title>Catenovulum adriacola sp. nov. isolated in the Harbour of Susak.</title>
        <authorList>
            <person name="Schoch T."/>
            <person name="Reich S.J."/>
            <person name="Stoeferle S."/>
            <person name="Flaiz M."/>
            <person name="Kazda M."/>
            <person name="Riedel C.U."/>
            <person name="Duerre P."/>
        </authorList>
    </citation>
    <scope>NUCLEOTIDE SEQUENCE</scope>
    <source>
        <strain evidence="1">TS8</strain>
        <plasmid evidence="1">pCadTS8_1</plasmid>
    </source>
</reference>
<protein>
    <submittedName>
        <fullName evidence="1">VCBS domain-containing protein</fullName>
    </submittedName>
</protein>
<dbReference type="InterPro" id="IPR010221">
    <property type="entry name" value="VCBS_dom"/>
</dbReference>
<geneLocation type="plasmid" evidence="1 2">
    <name>pCadTS8_1</name>
</geneLocation>